<sequence>MVLAHSLRDNGTKKQLAVLVTLDSLSASTLEELKTTYDHIIPVDRITNNSPQNLYLMNRPDLVSTFTKIALWRQTQFDHVVYIDADVVTLRAPDELFNDPPRFAAVPDIGWPDCFNSGVLSLKPNMGDYYALLALAQRGISFDGADQGLLNMHFRDWQRLSFTYNCTPSGNYQYVPAYRHFQSQINMVHYIGNEKPWLIGREQKGAGGVYEELLGRWWAVYDKHYRIPTTAYISGQGPKQSKGVQQYVKGETSSTDYGFSSVQPQVDELKEPEAPIHTTEPSLTDKTDLAEDLQQGEVKPTPTVQQRRFSIDWDPIHNPPPTHSRPEAADFHTETYEMSEDRKLFNAPKYPEPPKDMYYQVPSTPPANDFPKPIFPWESTAPKPTRVFADDAPPPAAPSEATPSVTTDDEDDDVTKTGTMSSSTPTIQSSNTEPFSTYTRTNAWDEVPEIERYISQLPQNRRAKVQVLLNNAPPPSSSHQRNSSGDEPMLSPSIEAPSQHRRPSMRLTDFPTEIERPSLPVTPAPMRRPSFWGQERDAAGDLPGAEGVPDQSAWDPSAKLAELQRRQSDMLADGPASPARFIPDRELLGSSSAPLTEVEDDESAERIPTAGSTQGAMPTAFRTVDFNRGSVFRNREIAEATEA</sequence>
<evidence type="ECO:0000256" key="4">
    <source>
        <dbReference type="ARBA" id="ARBA00022679"/>
    </source>
</evidence>
<comment type="caution">
    <text evidence="15">The sequence shown here is derived from an EMBL/GenBank/DDBJ whole genome shotgun (WGS) entry which is preliminary data.</text>
</comment>
<dbReference type="GO" id="GO:0005978">
    <property type="term" value="P:glycogen biosynthetic process"/>
    <property type="evidence" value="ECO:0007669"/>
    <property type="project" value="UniProtKB-KW"/>
</dbReference>
<dbReference type="InterPro" id="IPR002495">
    <property type="entry name" value="Glyco_trans_8"/>
</dbReference>
<protein>
    <recommendedName>
        <fullName evidence="10">glycogenin glucosyltransferase</fullName>
        <ecNumber evidence="10">2.4.1.186</ecNumber>
    </recommendedName>
</protein>
<evidence type="ECO:0000256" key="1">
    <source>
        <dbReference type="ARBA" id="ARBA00001936"/>
    </source>
</evidence>
<feature type="region of interest" description="Disordered" evidence="14">
    <location>
        <begin position="464"/>
        <end position="556"/>
    </location>
</feature>
<reference evidence="15" key="1">
    <citation type="submission" date="2021-03" db="EMBL/GenBank/DDBJ databases">
        <authorList>
            <person name="Tagirdzhanova G."/>
        </authorList>
    </citation>
    <scope>NUCLEOTIDE SEQUENCE</scope>
</reference>
<dbReference type="OrthoDB" id="2014201at2759"/>
<organism evidence="15 16">
    <name type="scientific">Imshaugia aleurites</name>
    <dbReference type="NCBI Taxonomy" id="172621"/>
    <lineage>
        <taxon>Eukaryota</taxon>
        <taxon>Fungi</taxon>
        <taxon>Dikarya</taxon>
        <taxon>Ascomycota</taxon>
        <taxon>Pezizomycotina</taxon>
        <taxon>Lecanoromycetes</taxon>
        <taxon>OSLEUM clade</taxon>
        <taxon>Lecanoromycetidae</taxon>
        <taxon>Lecanorales</taxon>
        <taxon>Lecanorineae</taxon>
        <taxon>Parmeliaceae</taxon>
        <taxon>Imshaugia</taxon>
    </lineage>
</organism>
<dbReference type="Gene3D" id="3.90.550.10">
    <property type="entry name" value="Spore Coat Polysaccharide Biosynthesis Protein SpsA, Chain A"/>
    <property type="match status" value="1"/>
</dbReference>
<dbReference type="EC" id="2.4.1.186" evidence="10"/>
<proteinExistence type="inferred from homology"/>
<evidence type="ECO:0000256" key="9">
    <source>
        <dbReference type="ARBA" id="ARBA00038162"/>
    </source>
</evidence>
<dbReference type="GO" id="GO:0046872">
    <property type="term" value="F:metal ion binding"/>
    <property type="evidence" value="ECO:0007669"/>
    <property type="project" value="UniProtKB-KW"/>
</dbReference>
<keyword evidence="16" id="KW-1185">Reference proteome</keyword>
<dbReference type="SUPFAM" id="SSF53448">
    <property type="entry name" value="Nucleotide-diphospho-sugar transferases"/>
    <property type="match status" value="1"/>
</dbReference>
<evidence type="ECO:0000256" key="8">
    <source>
        <dbReference type="ARBA" id="ARBA00023211"/>
    </source>
</evidence>
<feature type="region of interest" description="Disordered" evidence="14">
    <location>
        <begin position="373"/>
        <end position="447"/>
    </location>
</feature>
<dbReference type="EMBL" id="CAJPDT010000117">
    <property type="protein sequence ID" value="CAF9939282.1"/>
    <property type="molecule type" value="Genomic_DNA"/>
</dbReference>
<feature type="region of interest" description="Disordered" evidence="14">
    <location>
        <begin position="569"/>
        <end position="619"/>
    </location>
</feature>
<evidence type="ECO:0000256" key="7">
    <source>
        <dbReference type="ARBA" id="ARBA00023180"/>
    </source>
</evidence>
<comment type="cofactor">
    <cofactor evidence="1">
        <name>Mn(2+)</name>
        <dbReference type="ChEBI" id="CHEBI:29035"/>
    </cofactor>
</comment>
<evidence type="ECO:0000256" key="11">
    <source>
        <dbReference type="ARBA" id="ARBA00050886"/>
    </source>
</evidence>
<dbReference type="Pfam" id="PF01501">
    <property type="entry name" value="Glyco_transf_8"/>
    <property type="match status" value="1"/>
</dbReference>
<gene>
    <name evidence="15" type="primary">GLG2</name>
    <name evidence="15" type="ORF">IMSHALPRED_001275</name>
</gene>
<dbReference type="FunFam" id="3.90.550.10:FF:000092">
    <property type="entry name" value="Glycogenin 2"/>
    <property type="match status" value="1"/>
</dbReference>
<keyword evidence="7" id="KW-0325">Glycoprotein</keyword>
<evidence type="ECO:0000256" key="5">
    <source>
        <dbReference type="ARBA" id="ARBA00022723"/>
    </source>
</evidence>
<comment type="similarity">
    <text evidence="9">Belongs to the glycosyltransferase 8 family. Glycogenin subfamily.</text>
</comment>
<keyword evidence="8" id="KW-0464">Manganese</keyword>
<dbReference type="Proteomes" id="UP000664534">
    <property type="component" value="Unassembled WGS sequence"/>
</dbReference>
<evidence type="ECO:0000256" key="6">
    <source>
        <dbReference type="ARBA" id="ARBA00023056"/>
    </source>
</evidence>
<feature type="compositionally biased region" description="Polar residues" evidence="14">
    <location>
        <begin position="420"/>
        <end position="442"/>
    </location>
</feature>
<comment type="catalytic activity">
    <reaction evidence="11">
        <text>[1,4-alpha-D-glucosyl](n)-L-tyrosyl-[glycogenin] + UDP-alpha-D-glucose = [1,4-alpha-D-glucosyl](n+1)-L-tyrosyl-[glycogenin] + UDP + H(+)</text>
        <dbReference type="Rhea" id="RHEA:56560"/>
        <dbReference type="Rhea" id="RHEA-COMP:14606"/>
        <dbReference type="Rhea" id="RHEA-COMP:14607"/>
        <dbReference type="ChEBI" id="CHEBI:15378"/>
        <dbReference type="ChEBI" id="CHEBI:58223"/>
        <dbReference type="ChEBI" id="CHEBI:58885"/>
        <dbReference type="ChEBI" id="CHEBI:140574"/>
        <dbReference type="EC" id="2.4.1.186"/>
    </reaction>
</comment>
<dbReference type="AlphaFoldDB" id="A0A8H3J230"/>
<dbReference type="CDD" id="cd02537">
    <property type="entry name" value="GT8_Glycogenin"/>
    <property type="match status" value="1"/>
</dbReference>
<dbReference type="PANTHER" id="PTHR11183">
    <property type="entry name" value="GLYCOGENIN SUBFAMILY MEMBER"/>
    <property type="match status" value="1"/>
</dbReference>
<evidence type="ECO:0000256" key="12">
    <source>
        <dbReference type="ARBA" id="ARBA00052293"/>
    </source>
</evidence>
<comment type="catalytic activity">
    <reaction evidence="12">
        <text>L-tyrosyl-[glycogenin] + UDP-alpha-D-glucose = alpha-D-glucosyl-L-tyrosyl-[glycogenin] + UDP + H(+)</text>
        <dbReference type="Rhea" id="RHEA:23360"/>
        <dbReference type="Rhea" id="RHEA-COMP:14604"/>
        <dbReference type="Rhea" id="RHEA-COMP:14605"/>
        <dbReference type="ChEBI" id="CHEBI:15378"/>
        <dbReference type="ChEBI" id="CHEBI:46858"/>
        <dbReference type="ChEBI" id="CHEBI:58223"/>
        <dbReference type="ChEBI" id="CHEBI:58885"/>
        <dbReference type="ChEBI" id="CHEBI:140573"/>
        <dbReference type="EC" id="2.4.1.186"/>
    </reaction>
</comment>
<dbReference type="InterPro" id="IPR050587">
    <property type="entry name" value="GNT1/Glycosyltrans_8"/>
</dbReference>
<evidence type="ECO:0000313" key="15">
    <source>
        <dbReference type="EMBL" id="CAF9939282.1"/>
    </source>
</evidence>
<dbReference type="GO" id="GO:0005737">
    <property type="term" value="C:cytoplasm"/>
    <property type="evidence" value="ECO:0007669"/>
    <property type="project" value="UniProtKB-SubCell"/>
</dbReference>
<keyword evidence="6" id="KW-0320">Glycogen biosynthesis</keyword>
<comment type="function">
    <text evidence="13">Self-glucosylating initiator of glycogen synthesis. It catalyzes the formation of a short alpha (1,4)-glucosyl chain covalently attached via a glucose 1-O-tyrosyl linkage to internal tyrosine residues and these chains act as primers for the elongation reaction catalyzed by glycogen synthase.</text>
</comment>
<evidence type="ECO:0000256" key="13">
    <source>
        <dbReference type="ARBA" id="ARBA00057883"/>
    </source>
</evidence>
<evidence type="ECO:0000256" key="2">
    <source>
        <dbReference type="ARBA" id="ARBA00004496"/>
    </source>
</evidence>
<keyword evidence="4" id="KW-0808">Transferase</keyword>
<accession>A0A8H3J230</accession>
<evidence type="ECO:0000256" key="14">
    <source>
        <dbReference type="SAM" id="MobiDB-lite"/>
    </source>
</evidence>
<evidence type="ECO:0000313" key="16">
    <source>
        <dbReference type="Proteomes" id="UP000664534"/>
    </source>
</evidence>
<name>A0A8H3J230_9LECA</name>
<comment type="subcellular location">
    <subcellularLocation>
        <location evidence="2">Cytoplasm</location>
    </subcellularLocation>
</comment>
<keyword evidence="5" id="KW-0479">Metal-binding</keyword>
<dbReference type="GO" id="GO:0008466">
    <property type="term" value="F:glycogenin glucosyltransferase activity"/>
    <property type="evidence" value="ECO:0007669"/>
    <property type="project" value="UniProtKB-EC"/>
</dbReference>
<evidence type="ECO:0000256" key="10">
    <source>
        <dbReference type="ARBA" id="ARBA00038934"/>
    </source>
</evidence>
<keyword evidence="3" id="KW-0963">Cytoplasm</keyword>
<evidence type="ECO:0000256" key="3">
    <source>
        <dbReference type="ARBA" id="ARBA00022490"/>
    </source>
</evidence>
<dbReference type="InterPro" id="IPR029044">
    <property type="entry name" value="Nucleotide-diphossugar_trans"/>
</dbReference>